<sequence>MRAIRNVLFTSISVFMLNAAFAQMEELPKSDTAGVTGGAIIGAVNIDGKNYQQFALRTDIPIGKFGFGLDIQLLFDENGQIRKDEWDEWQDYIDKIYYIRYGKRDDPFYIRLGGLDYTYLGYANIVNGYSNMVQYPSRRRYGGEMSFWIPAERYKGMPIAGGEFFFNDMKEMFVESPRKPAMVLGTRLFYRPIRFLELGVSVAADLNEYNAFEDRDGDGVPNLIDLFPKDKLLATEMDKIAPDQWDHLLSDPFWGATREEAYQKLLALGLVPSDTTRMADLFNLNNQASKMYAYSFDIGIPIARKERFKFDIYSHITQLRGQDRTYGWGAALPGIRMIFGTSNVQNFLTFKAEYRRSSKEFLFGYFNNTYELERAQFIGRDSVVTKQHKLLSIQQELNGIYASLELNMFGYIVGYAGYQDLMGTDQMHVRSLHGEVRMGETLKKMLHFADLKGYYIQNNVQDFRQWKTPSTLMGFNIGYNYKGAVVGIDYRWTFQDINGDGTIKGSDETFKTISFRTAVTF</sequence>
<evidence type="ECO:0008006" key="4">
    <source>
        <dbReference type="Google" id="ProtNLM"/>
    </source>
</evidence>
<dbReference type="RefSeq" id="WP_173073080.1">
    <property type="nucleotide sequence ID" value="NZ_CP041345.1"/>
</dbReference>
<proteinExistence type="predicted"/>
<accession>A0A7D3XK10</accession>
<keyword evidence="3" id="KW-1185">Reference proteome</keyword>
<dbReference type="EMBL" id="CP041345">
    <property type="protein sequence ID" value="QKG79390.1"/>
    <property type="molecule type" value="Genomic_DNA"/>
</dbReference>
<protein>
    <recommendedName>
        <fullName evidence="4">Porin</fullName>
    </recommendedName>
</protein>
<keyword evidence="1" id="KW-0732">Signal</keyword>
<feature type="signal peptide" evidence="1">
    <location>
        <begin position="1"/>
        <end position="22"/>
    </location>
</feature>
<organism evidence="2 3">
    <name type="scientific">Tenuifilum thalassicum</name>
    <dbReference type="NCBI Taxonomy" id="2590900"/>
    <lineage>
        <taxon>Bacteria</taxon>
        <taxon>Pseudomonadati</taxon>
        <taxon>Bacteroidota</taxon>
        <taxon>Bacteroidia</taxon>
        <taxon>Bacteroidales</taxon>
        <taxon>Tenuifilaceae</taxon>
        <taxon>Tenuifilum</taxon>
    </lineage>
</organism>
<dbReference type="AlphaFoldDB" id="A0A7D3XK10"/>
<feature type="chain" id="PRO_5029673937" description="Porin" evidence="1">
    <location>
        <begin position="23"/>
        <end position="521"/>
    </location>
</feature>
<gene>
    <name evidence="2" type="ORF">FHG85_03610</name>
</gene>
<name>A0A7D3XK10_9BACT</name>
<evidence type="ECO:0000256" key="1">
    <source>
        <dbReference type="SAM" id="SignalP"/>
    </source>
</evidence>
<dbReference type="Proteomes" id="UP000500961">
    <property type="component" value="Chromosome"/>
</dbReference>
<evidence type="ECO:0000313" key="2">
    <source>
        <dbReference type="EMBL" id="QKG79390.1"/>
    </source>
</evidence>
<dbReference type="KEGG" id="ttz:FHG85_03610"/>
<reference evidence="2 3" key="1">
    <citation type="submission" date="2019-07" db="EMBL/GenBank/DDBJ databases">
        <title>Thalassofilum flectens gen. nov., sp. nov., a novel moderate thermophilic anaerobe from a shallow sea hot spring in Kunashir Island (Russia), representing a new family in the order Bacteroidales, and proposal of Thalassofilacea fam. nov.</title>
        <authorList>
            <person name="Kochetkova T.V."/>
            <person name="Podosokorskaya O.A."/>
            <person name="Novikov A."/>
            <person name="Elcheninov A.G."/>
            <person name="Toshchakov S.V."/>
            <person name="Kublanov I.V."/>
        </authorList>
    </citation>
    <scope>NUCLEOTIDE SEQUENCE [LARGE SCALE GENOMIC DNA]</scope>
    <source>
        <strain evidence="2 3">38-H</strain>
    </source>
</reference>
<evidence type="ECO:0000313" key="3">
    <source>
        <dbReference type="Proteomes" id="UP000500961"/>
    </source>
</evidence>